<dbReference type="PANTHER" id="PTHR19303:SF74">
    <property type="entry name" value="POGO TRANSPOSABLE ELEMENT WITH KRAB DOMAIN"/>
    <property type="match status" value="1"/>
</dbReference>
<evidence type="ECO:0000256" key="1">
    <source>
        <dbReference type="ARBA" id="ARBA00004123"/>
    </source>
</evidence>
<evidence type="ECO:0000313" key="5">
    <source>
        <dbReference type="Proteomes" id="UP001148838"/>
    </source>
</evidence>
<dbReference type="Pfam" id="PF03184">
    <property type="entry name" value="DDE_1"/>
    <property type="match status" value="1"/>
</dbReference>
<comment type="subcellular location">
    <subcellularLocation>
        <location evidence="1">Nucleus</location>
    </subcellularLocation>
</comment>
<dbReference type="InterPro" id="IPR036397">
    <property type="entry name" value="RNaseH_sf"/>
</dbReference>
<keyword evidence="5" id="KW-1185">Reference proteome</keyword>
<dbReference type="InterPro" id="IPR050863">
    <property type="entry name" value="CenT-Element_Derived"/>
</dbReference>
<evidence type="ECO:0000259" key="2">
    <source>
        <dbReference type="Pfam" id="PF03184"/>
    </source>
</evidence>
<proteinExistence type="predicted"/>
<reference evidence="4 5" key="1">
    <citation type="journal article" date="2022" name="Allergy">
        <title>Genome assembly and annotation of Periplaneta americana reveal a comprehensive cockroach allergen profile.</title>
        <authorList>
            <person name="Wang L."/>
            <person name="Xiong Q."/>
            <person name="Saelim N."/>
            <person name="Wang L."/>
            <person name="Nong W."/>
            <person name="Wan A.T."/>
            <person name="Shi M."/>
            <person name="Liu X."/>
            <person name="Cao Q."/>
            <person name="Hui J.H.L."/>
            <person name="Sookrung N."/>
            <person name="Leung T.F."/>
            <person name="Tungtrongchitr A."/>
            <person name="Tsui S.K.W."/>
        </authorList>
    </citation>
    <scope>NUCLEOTIDE SEQUENCE [LARGE SCALE GENOMIC DNA]</scope>
    <source>
        <strain evidence="4">PWHHKU_190912</strain>
    </source>
</reference>
<dbReference type="SUPFAM" id="SSF46689">
    <property type="entry name" value="Homeodomain-like"/>
    <property type="match status" value="1"/>
</dbReference>
<dbReference type="EMBL" id="JAJSOF020000021">
    <property type="protein sequence ID" value="KAJ4437711.1"/>
    <property type="molecule type" value="Genomic_DNA"/>
</dbReference>
<comment type="caution">
    <text evidence="4">The sequence shown here is derived from an EMBL/GenBank/DDBJ whole genome shotgun (WGS) entry which is preliminary data.</text>
</comment>
<feature type="domain" description="DDE-1" evidence="2">
    <location>
        <begin position="308"/>
        <end position="443"/>
    </location>
</feature>
<dbReference type="InterPro" id="IPR007889">
    <property type="entry name" value="HTH_Psq"/>
</dbReference>
<dbReference type="InterPro" id="IPR004875">
    <property type="entry name" value="DDE_SF_endonuclease_dom"/>
</dbReference>
<evidence type="ECO:0008006" key="6">
    <source>
        <dbReference type="Google" id="ProtNLM"/>
    </source>
</evidence>
<protein>
    <recommendedName>
        <fullName evidence="6">DDE-1 domain-containing protein</fullName>
    </recommendedName>
</protein>
<dbReference type="Pfam" id="PF05225">
    <property type="entry name" value="HTH_psq"/>
    <property type="match status" value="1"/>
</dbReference>
<dbReference type="Gene3D" id="1.10.10.60">
    <property type="entry name" value="Homeodomain-like"/>
    <property type="match status" value="1"/>
</dbReference>
<dbReference type="Proteomes" id="UP001148838">
    <property type="component" value="Unassembled WGS sequence"/>
</dbReference>
<organism evidence="4 5">
    <name type="scientific">Periplaneta americana</name>
    <name type="common">American cockroach</name>
    <name type="synonym">Blatta americana</name>
    <dbReference type="NCBI Taxonomy" id="6978"/>
    <lineage>
        <taxon>Eukaryota</taxon>
        <taxon>Metazoa</taxon>
        <taxon>Ecdysozoa</taxon>
        <taxon>Arthropoda</taxon>
        <taxon>Hexapoda</taxon>
        <taxon>Insecta</taxon>
        <taxon>Pterygota</taxon>
        <taxon>Neoptera</taxon>
        <taxon>Polyneoptera</taxon>
        <taxon>Dictyoptera</taxon>
        <taxon>Blattodea</taxon>
        <taxon>Blattoidea</taxon>
        <taxon>Blattidae</taxon>
        <taxon>Blattinae</taxon>
        <taxon>Periplaneta</taxon>
    </lineage>
</organism>
<gene>
    <name evidence="4" type="ORF">ANN_17856</name>
</gene>
<evidence type="ECO:0000259" key="3">
    <source>
        <dbReference type="Pfam" id="PF05225"/>
    </source>
</evidence>
<name>A0ABQ8SU45_PERAM</name>
<evidence type="ECO:0000313" key="4">
    <source>
        <dbReference type="EMBL" id="KAJ4437711.1"/>
    </source>
</evidence>
<dbReference type="PANTHER" id="PTHR19303">
    <property type="entry name" value="TRANSPOSON"/>
    <property type="match status" value="1"/>
</dbReference>
<feature type="domain" description="HTH psq-type" evidence="3">
    <location>
        <begin position="124"/>
        <end position="152"/>
    </location>
</feature>
<accession>A0ABQ8SU45</accession>
<dbReference type="InterPro" id="IPR009057">
    <property type="entry name" value="Homeodomain-like_sf"/>
</dbReference>
<sequence length="506" mass="57537">MVFGEMRPRIRHRLPGIHRTVGENLGKNPTRVFRLLLRPDGSVFSRDVVFESSSGRQLQFDPGKMYAGTLEGCCPELSSRDFVAIVMVLVICLMDPGTATHESSVVVGRPLRGLSLTLPLNKCISAITEKRMSQREAARFYKIPRSSIILKMKALRTNNVTAQGRKCVFTPEKEEAFVDHAVALCEFGFPITSTDLRFIVESYLDSTGRKETRFQKNFPGKRWAKGFLSRDSKELSIRVSGNIKRNRAIVSDEILNKYFDNMESELKDVPPTHIWNFDETNLSDDPGKMRVITKRGCKYPEAVKNSSKAAVSIMMCGNANGVMCPPYVCYKAERIYDYWIQGGPKGGRYNRTKSGWFDSVVFEDWFCSVLLPRLKKLEERKVISDNLSSHINVRVLNECKRHQIAFIALPANSTHLTQPLDVAYFRSLKSAWRSIMTDWKSSGIGRRQATIPKAIFPELMGKLVEWMKPKSEENMKSGFRKAGIYPIDRQKVLSRLPSANVFKMPH</sequence>
<dbReference type="Gene3D" id="3.30.420.10">
    <property type="entry name" value="Ribonuclease H-like superfamily/Ribonuclease H"/>
    <property type="match status" value="1"/>
</dbReference>